<evidence type="ECO:0000313" key="6">
    <source>
        <dbReference type="EMBL" id="MFB9472158.1"/>
    </source>
</evidence>
<organism evidence="6 7">
    <name type="scientific">Nonomuraea salmonea</name>
    <dbReference type="NCBI Taxonomy" id="46181"/>
    <lineage>
        <taxon>Bacteria</taxon>
        <taxon>Bacillati</taxon>
        <taxon>Actinomycetota</taxon>
        <taxon>Actinomycetes</taxon>
        <taxon>Streptosporangiales</taxon>
        <taxon>Streptosporangiaceae</taxon>
        <taxon>Nonomuraea</taxon>
    </lineage>
</organism>
<dbReference type="InterPro" id="IPR051601">
    <property type="entry name" value="Serine_prot/Carboxylest_S33"/>
</dbReference>
<comment type="caution">
    <text evidence="6">The sequence shown here is derived from an EMBL/GenBank/DDBJ whole genome shotgun (WGS) entry which is preliminary data.</text>
</comment>
<comment type="similarity">
    <text evidence="1">Belongs to the peptidase S33 family.</text>
</comment>
<evidence type="ECO:0000256" key="2">
    <source>
        <dbReference type="ARBA" id="ARBA00022729"/>
    </source>
</evidence>
<evidence type="ECO:0000313" key="7">
    <source>
        <dbReference type="Proteomes" id="UP001589568"/>
    </source>
</evidence>
<dbReference type="InterPro" id="IPR013595">
    <property type="entry name" value="Pept_S33_TAP-like_C"/>
</dbReference>
<dbReference type="Gene3D" id="3.40.50.1820">
    <property type="entry name" value="alpha/beta hydrolase"/>
    <property type="match status" value="1"/>
</dbReference>
<dbReference type="EMBL" id="JBHMCF010000020">
    <property type="protein sequence ID" value="MFB9472158.1"/>
    <property type="molecule type" value="Genomic_DNA"/>
</dbReference>
<dbReference type="PANTHER" id="PTHR43248">
    <property type="entry name" value="2-SUCCINYL-6-HYDROXY-2,4-CYCLOHEXADIENE-1-CARBOXYLATE SYNTHASE"/>
    <property type="match status" value="1"/>
</dbReference>
<dbReference type="InterPro" id="IPR029058">
    <property type="entry name" value="AB_hydrolase_fold"/>
</dbReference>
<evidence type="ECO:0000256" key="1">
    <source>
        <dbReference type="ARBA" id="ARBA00010088"/>
    </source>
</evidence>
<evidence type="ECO:0000256" key="4">
    <source>
        <dbReference type="SAM" id="SignalP"/>
    </source>
</evidence>
<accession>A0ABV5NPE1</accession>
<keyword evidence="3 6" id="KW-0378">Hydrolase</keyword>
<feature type="chain" id="PRO_5045415641" evidence="4">
    <location>
        <begin position="28"/>
        <end position="539"/>
    </location>
</feature>
<evidence type="ECO:0000259" key="5">
    <source>
        <dbReference type="Pfam" id="PF08386"/>
    </source>
</evidence>
<dbReference type="RefSeq" id="WP_379483733.1">
    <property type="nucleotide sequence ID" value="NZ_JBHMCF010000020.1"/>
</dbReference>
<dbReference type="SUPFAM" id="SSF53474">
    <property type="entry name" value="alpha/beta-Hydrolases"/>
    <property type="match status" value="1"/>
</dbReference>
<dbReference type="Pfam" id="PF08386">
    <property type="entry name" value="Abhydrolase_4"/>
    <property type="match status" value="1"/>
</dbReference>
<feature type="domain" description="Peptidase S33 tripeptidyl aminopeptidase-like C-terminal" evidence="5">
    <location>
        <begin position="406"/>
        <end position="503"/>
    </location>
</feature>
<keyword evidence="2 4" id="KW-0732">Signal</keyword>
<sequence>MKRVAGVVAGVAVLVAGVGSASGTAGAVAGGTTSAGVRQARAAVAWAACPKVAGKAAPAGLECATVRVPLDHKRPRGQTIKLALNRIKAKVPRGGSHLGTLLINPGGPGSPGRALTEYVATSLPTEVSERYDIVGFDPRGVGGSEPAVHCVDAETYYKAPRLDQIPRNRAHEKALLARAAGYAKRCGDQWSWLLPHLTTENSARDMDRIRAALGEEKISYFGYSYGTYLGAVYATLFPSRIKRLVMDSTVDPGGVWYASNLKQDRSFERRHRQFLAWTARHNDVYKLGSTVKQTSFAFYAMRDRLRSHPAGGVVGPSELDDTFTLAGYTDKVWPSFAQAWSSYVRDGDVTGLTDVYTRHGKNDAADENGYAVYLGVECSDARWPRKWDKWRTDMTRMHRKAPFLTWPNAWYNAPCAFWPVRGGTPVQVHDSPKLPPFLILQSKDDAATPYQGALEMAERFPRAKLVVDQGGNHGVTLSGNTCMDRHLVTYLRDGTLPRTGAACAAAADPKPAAHMASGSSRAPDLLGLLGALNLLKGAR</sequence>
<evidence type="ECO:0000256" key="3">
    <source>
        <dbReference type="ARBA" id="ARBA00022801"/>
    </source>
</evidence>
<proteinExistence type="inferred from homology"/>
<dbReference type="GO" id="GO:0016787">
    <property type="term" value="F:hydrolase activity"/>
    <property type="evidence" value="ECO:0007669"/>
    <property type="project" value="UniProtKB-KW"/>
</dbReference>
<gene>
    <name evidence="6" type="ORF">ACFFR3_21810</name>
</gene>
<dbReference type="PANTHER" id="PTHR43248:SF29">
    <property type="entry name" value="TRIPEPTIDYL AMINOPEPTIDASE"/>
    <property type="match status" value="1"/>
</dbReference>
<name>A0ABV5NPE1_9ACTN</name>
<protein>
    <submittedName>
        <fullName evidence="6">Alpha/beta hydrolase</fullName>
    </submittedName>
</protein>
<feature type="signal peptide" evidence="4">
    <location>
        <begin position="1"/>
        <end position="27"/>
    </location>
</feature>
<dbReference type="Proteomes" id="UP001589568">
    <property type="component" value="Unassembled WGS sequence"/>
</dbReference>
<keyword evidence="7" id="KW-1185">Reference proteome</keyword>
<reference evidence="6 7" key="1">
    <citation type="submission" date="2024-09" db="EMBL/GenBank/DDBJ databases">
        <authorList>
            <person name="Sun Q."/>
            <person name="Mori K."/>
        </authorList>
    </citation>
    <scope>NUCLEOTIDE SEQUENCE [LARGE SCALE GENOMIC DNA]</scope>
    <source>
        <strain evidence="6 7">JCM 3324</strain>
    </source>
</reference>